<dbReference type="Proteomes" id="UP001201980">
    <property type="component" value="Unassembled WGS sequence"/>
</dbReference>
<keyword evidence="2" id="KW-0472">Membrane</keyword>
<gene>
    <name evidence="3" type="ORF">MKZ38_006166</name>
</gene>
<feature type="compositionally biased region" description="Basic and acidic residues" evidence="1">
    <location>
        <begin position="8"/>
        <end position="21"/>
    </location>
</feature>
<feature type="region of interest" description="Disordered" evidence="1">
    <location>
        <begin position="1"/>
        <end position="25"/>
    </location>
</feature>
<keyword evidence="4" id="KW-1185">Reference proteome</keyword>
<sequence>MPISTDTAEMHYRAGEPREDTSLLESPTRDPALQACLGDALWGSRDDSCQTLNGVVGALEHYWGFYTRECRNGLYDGGRHLALRQHGDVMEIAARIRCHADRKELRELVRTKLTAAYHAGEEQLDEDELLDKSVDLVASLMLMTRFGSNPYGISGHGEIQWSKGSLGDVIGRFFGEGNVLVTETVKLEKMFTGPNLGRIGGLRIVWTDNLADHLRLSDDDQHVYIFHHASFLERQRQSCDGILPPGLAEETMQTLTLLFPSSDRKIRKWFLKLPEASSLDRRVVQCGRLKADHRKIDRFVFWRDRLVILKQAFDEAQPKTLSQWWLDRRNAVQWYTFWVALMVLVLTVVFGLIQCIEGGLQVYASFQQMGEGPGPLHGR</sequence>
<reference evidence="3" key="1">
    <citation type="submission" date="2022-07" db="EMBL/GenBank/DDBJ databases">
        <title>Draft genome sequence of Zalerion maritima ATCC 34329, a (micro)plastics degrading marine fungus.</title>
        <authorList>
            <person name="Paco A."/>
            <person name="Goncalves M.F.M."/>
            <person name="Rocha-Santos T.A.P."/>
            <person name="Alves A."/>
        </authorList>
    </citation>
    <scope>NUCLEOTIDE SEQUENCE</scope>
    <source>
        <strain evidence="3">ATCC 34329</strain>
    </source>
</reference>
<proteinExistence type="predicted"/>
<keyword evidence="2" id="KW-0812">Transmembrane</keyword>
<dbReference type="AlphaFoldDB" id="A0AAD5WQG8"/>
<accession>A0AAD5WQG8</accession>
<feature type="transmembrane region" description="Helical" evidence="2">
    <location>
        <begin position="334"/>
        <end position="353"/>
    </location>
</feature>
<evidence type="ECO:0000313" key="4">
    <source>
        <dbReference type="Proteomes" id="UP001201980"/>
    </source>
</evidence>
<evidence type="ECO:0000313" key="3">
    <source>
        <dbReference type="EMBL" id="KAJ2895773.1"/>
    </source>
</evidence>
<dbReference type="EMBL" id="JAKWBI020000376">
    <property type="protein sequence ID" value="KAJ2895773.1"/>
    <property type="molecule type" value="Genomic_DNA"/>
</dbReference>
<organism evidence="3 4">
    <name type="scientific">Zalerion maritima</name>
    <dbReference type="NCBI Taxonomy" id="339359"/>
    <lineage>
        <taxon>Eukaryota</taxon>
        <taxon>Fungi</taxon>
        <taxon>Dikarya</taxon>
        <taxon>Ascomycota</taxon>
        <taxon>Pezizomycotina</taxon>
        <taxon>Sordariomycetes</taxon>
        <taxon>Lulworthiomycetidae</taxon>
        <taxon>Lulworthiales</taxon>
        <taxon>Lulworthiaceae</taxon>
        <taxon>Zalerion</taxon>
    </lineage>
</organism>
<protein>
    <submittedName>
        <fullName evidence="3">Uncharacterized protein</fullName>
    </submittedName>
</protein>
<keyword evidence="2" id="KW-1133">Transmembrane helix</keyword>
<comment type="caution">
    <text evidence="3">The sequence shown here is derived from an EMBL/GenBank/DDBJ whole genome shotgun (WGS) entry which is preliminary data.</text>
</comment>
<name>A0AAD5WQG8_9PEZI</name>
<evidence type="ECO:0000256" key="2">
    <source>
        <dbReference type="SAM" id="Phobius"/>
    </source>
</evidence>
<evidence type="ECO:0000256" key="1">
    <source>
        <dbReference type="SAM" id="MobiDB-lite"/>
    </source>
</evidence>